<proteinExistence type="predicted"/>
<protein>
    <recommendedName>
        <fullName evidence="4">Lipocalin-like protein</fullName>
    </recommendedName>
</protein>
<evidence type="ECO:0000256" key="1">
    <source>
        <dbReference type="SAM" id="SignalP"/>
    </source>
</evidence>
<keyword evidence="1" id="KW-0732">Signal</keyword>
<evidence type="ECO:0000313" key="3">
    <source>
        <dbReference type="Proteomes" id="UP000244174"/>
    </source>
</evidence>
<comment type="caution">
    <text evidence="2">The sequence shown here is derived from an EMBL/GenBank/DDBJ whole genome shotgun (WGS) entry which is preliminary data.</text>
</comment>
<gene>
    <name evidence="2" type="ORF">C8P64_2322</name>
</gene>
<feature type="signal peptide" evidence="1">
    <location>
        <begin position="1"/>
        <end position="21"/>
    </location>
</feature>
<keyword evidence="3" id="KW-1185">Reference proteome</keyword>
<dbReference type="PROSITE" id="PS51257">
    <property type="entry name" value="PROKAR_LIPOPROTEIN"/>
    <property type="match status" value="1"/>
</dbReference>
<sequence>MKSQFLLLLSILLLSSCSSNSDELETQDLSIEKFPQKWSLYKMTGSIQYSETIGEDMEYQEFYIFNSDNSFLKTRTTEDDIITAEGSYILQTNDDGVAFLLEYSEESSLIGNCSGNKEEYLYLDAAKTTLLSSWWSCDGPGLFYKQVPVE</sequence>
<dbReference type="Proteomes" id="UP000244174">
    <property type="component" value="Unassembled WGS sequence"/>
</dbReference>
<dbReference type="EMBL" id="QBKQ01000002">
    <property type="protein sequence ID" value="PTX43789.1"/>
    <property type="molecule type" value="Genomic_DNA"/>
</dbReference>
<name>A0A2T6AIY8_9FLAO</name>
<feature type="chain" id="PRO_5015444836" description="Lipocalin-like protein" evidence="1">
    <location>
        <begin position="22"/>
        <end position="150"/>
    </location>
</feature>
<evidence type="ECO:0008006" key="4">
    <source>
        <dbReference type="Google" id="ProtNLM"/>
    </source>
</evidence>
<dbReference type="OrthoDB" id="882993at2"/>
<dbReference type="AlphaFoldDB" id="A0A2T6AIY8"/>
<dbReference type="RefSeq" id="WP_108172191.1">
    <property type="nucleotide sequence ID" value="NZ_QBKQ01000002.1"/>
</dbReference>
<organism evidence="2 3">
    <name type="scientific">Christiangramia gaetbulicola</name>
    <dbReference type="NCBI Taxonomy" id="703340"/>
    <lineage>
        <taxon>Bacteria</taxon>
        <taxon>Pseudomonadati</taxon>
        <taxon>Bacteroidota</taxon>
        <taxon>Flavobacteriia</taxon>
        <taxon>Flavobacteriales</taxon>
        <taxon>Flavobacteriaceae</taxon>
        <taxon>Christiangramia</taxon>
    </lineage>
</organism>
<reference evidence="2 3" key="1">
    <citation type="submission" date="2018-04" db="EMBL/GenBank/DDBJ databases">
        <title>Genomic Encyclopedia of Archaeal and Bacterial Type Strains, Phase II (KMG-II): from individual species to whole genera.</title>
        <authorList>
            <person name="Goeker M."/>
        </authorList>
    </citation>
    <scope>NUCLEOTIDE SEQUENCE [LARGE SCALE GENOMIC DNA]</scope>
    <source>
        <strain evidence="2 3">DSM 23082</strain>
    </source>
</reference>
<evidence type="ECO:0000313" key="2">
    <source>
        <dbReference type="EMBL" id="PTX43789.1"/>
    </source>
</evidence>
<accession>A0A2T6AIY8</accession>